<feature type="domain" description="Serine aminopeptidase S33" evidence="1">
    <location>
        <begin position="77"/>
        <end position="326"/>
    </location>
</feature>
<gene>
    <name evidence="2" type="ORF">ASEP1449_LOCUS3410</name>
</gene>
<reference evidence="2" key="1">
    <citation type="submission" date="2021-01" db="EMBL/GenBank/DDBJ databases">
        <authorList>
            <person name="Corre E."/>
            <person name="Pelletier E."/>
            <person name="Niang G."/>
            <person name="Scheremetjew M."/>
            <person name="Finn R."/>
            <person name="Kale V."/>
            <person name="Holt S."/>
            <person name="Cochrane G."/>
            <person name="Meng A."/>
            <person name="Brown T."/>
            <person name="Cohen L."/>
        </authorList>
    </citation>
    <scope>NUCLEOTIDE SEQUENCE</scope>
    <source>
        <strain evidence="2">CCMP2084</strain>
    </source>
</reference>
<dbReference type="Gene3D" id="3.40.50.1820">
    <property type="entry name" value="alpha/beta hydrolase"/>
    <property type="match status" value="1"/>
</dbReference>
<organism evidence="2">
    <name type="scientific">Attheya septentrionalis</name>
    <dbReference type="NCBI Taxonomy" id="420275"/>
    <lineage>
        <taxon>Eukaryota</taxon>
        <taxon>Sar</taxon>
        <taxon>Stramenopiles</taxon>
        <taxon>Ochrophyta</taxon>
        <taxon>Bacillariophyta</taxon>
        <taxon>Coscinodiscophyceae</taxon>
        <taxon>Chaetocerotophycidae</taxon>
        <taxon>Chaetocerotales</taxon>
        <taxon>Attheyaceae</taxon>
        <taxon>Attheya</taxon>
    </lineage>
</organism>
<evidence type="ECO:0000313" key="2">
    <source>
        <dbReference type="EMBL" id="CAD9811585.1"/>
    </source>
</evidence>
<sequence length="349" mass="37800">MLRGMKDCFATTDGVDDSGNRTTKKLHDHLAFGGAEGLVSSNYRLPFRTKDGKTTLNVECFGSDHAGGDDDDSDWPILLFVPGICESAETWSVQYLAVAAREHRWRLFVLELEGHGLSTGKRAVCGNFSRLRGHISEFIQHVISTEGNEGVKFAVCGTSLGGILSAYGVEDFVTASKRSEDGCKGFIGAALIAPAVGIAPEAIPPAPIVGALRLMSAVAPSMGFMTPLEDPTHYACPSNSTRNCRGHWPLSTSRMLLDVTSKTVKNDQAAGRLVLDDVPSILVFSGTKDEVVPHNSVKDFFHNLKTKDKRLIEVSDGDHGIMFDKEKGSIVIKDIFKWLGECSVKLEPC</sequence>
<dbReference type="EMBL" id="HBHQ01005102">
    <property type="protein sequence ID" value="CAD9811585.1"/>
    <property type="molecule type" value="Transcribed_RNA"/>
</dbReference>
<name>A0A7S2XJZ6_9STRA</name>
<accession>A0A7S2XJZ6</accession>
<protein>
    <recommendedName>
        <fullName evidence="1">Serine aminopeptidase S33 domain-containing protein</fullName>
    </recommendedName>
</protein>
<dbReference type="SUPFAM" id="SSF53474">
    <property type="entry name" value="alpha/beta-Hydrolases"/>
    <property type="match status" value="1"/>
</dbReference>
<dbReference type="InterPro" id="IPR029058">
    <property type="entry name" value="AB_hydrolase_fold"/>
</dbReference>
<proteinExistence type="predicted"/>
<dbReference type="PANTHER" id="PTHR11614">
    <property type="entry name" value="PHOSPHOLIPASE-RELATED"/>
    <property type="match status" value="1"/>
</dbReference>
<dbReference type="AlphaFoldDB" id="A0A7S2XJZ6"/>
<evidence type="ECO:0000259" key="1">
    <source>
        <dbReference type="Pfam" id="PF12146"/>
    </source>
</evidence>
<dbReference type="InterPro" id="IPR051044">
    <property type="entry name" value="MAG_DAG_Lipase"/>
</dbReference>
<dbReference type="Pfam" id="PF12146">
    <property type="entry name" value="Hydrolase_4"/>
    <property type="match status" value="1"/>
</dbReference>
<dbReference type="InterPro" id="IPR022742">
    <property type="entry name" value="Hydrolase_4"/>
</dbReference>